<dbReference type="Proteomes" id="UP001177260">
    <property type="component" value="Unassembled WGS sequence"/>
</dbReference>
<evidence type="ECO:0000313" key="2">
    <source>
        <dbReference type="Proteomes" id="UP001177260"/>
    </source>
</evidence>
<organism evidence="1 2">
    <name type="scientific">Aspergillus melleus</name>
    <dbReference type="NCBI Taxonomy" id="138277"/>
    <lineage>
        <taxon>Eukaryota</taxon>
        <taxon>Fungi</taxon>
        <taxon>Dikarya</taxon>
        <taxon>Ascomycota</taxon>
        <taxon>Pezizomycotina</taxon>
        <taxon>Eurotiomycetes</taxon>
        <taxon>Eurotiomycetidae</taxon>
        <taxon>Eurotiales</taxon>
        <taxon>Aspergillaceae</taxon>
        <taxon>Aspergillus</taxon>
        <taxon>Aspergillus subgen. Circumdati</taxon>
    </lineage>
</organism>
<comment type="caution">
    <text evidence="1">The sequence shown here is derived from an EMBL/GenBank/DDBJ whole genome shotgun (WGS) entry which is preliminary data.</text>
</comment>
<protein>
    <submittedName>
        <fullName evidence="1">Uncharacterized protein</fullName>
    </submittedName>
</protein>
<dbReference type="EMBL" id="JAOPJF010000144">
    <property type="protein sequence ID" value="KAK1138521.1"/>
    <property type="molecule type" value="Genomic_DNA"/>
</dbReference>
<proteinExistence type="predicted"/>
<sequence>MPSLLSISKAESPRRRPLTELYGGMVTYAWTKLLLDQNFNLNEFTDVVLDTLTRSQIMKLPYGIQAKTVVAIYLEKLNQHIWGLLNGREIDVDSTPIEYWLAVPAHWREETKLLLMQAAEEAGFKAKPADRIHMVSEAEAATLGVLHTFASRLEVNDGLLDIGTFHISDVEPRLFFEELIAVQSGKCGGAAVDSRFYQLLRSQLGDALQYVPSAQLGPHGKLMTNFHNKIKSGFTGRTPLELHGVVKMDSSI</sequence>
<gene>
    <name evidence="1" type="ORF">N8T08_002438</name>
</gene>
<keyword evidence="2" id="KW-1185">Reference proteome</keyword>
<evidence type="ECO:0000313" key="1">
    <source>
        <dbReference type="EMBL" id="KAK1138521.1"/>
    </source>
</evidence>
<name>A0ACC3ALY8_9EURO</name>
<accession>A0ACC3ALY8</accession>
<reference evidence="1 2" key="1">
    <citation type="journal article" date="2023" name="ACS Omega">
        <title>Identification of the Neoaspergillic Acid Biosynthesis Gene Cluster by Establishing an In Vitro CRISPR-Ribonucleoprotein Genetic System in Aspergillus melleus.</title>
        <authorList>
            <person name="Yuan B."/>
            <person name="Grau M.F."/>
            <person name="Murata R.M."/>
            <person name="Torok T."/>
            <person name="Venkateswaran K."/>
            <person name="Stajich J.E."/>
            <person name="Wang C.C.C."/>
        </authorList>
    </citation>
    <scope>NUCLEOTIDE SEQUENCE [LARGE SCALE GENOMIC DNA]</scope>
    <source>
        <strain evidence="1 2">IMV 1140</strain>
    </source>
</reference>